<sequence>MLDAAKGVALLVGDPDAAAAGADRLCTGTTGRSAAATGARTPYATATADSGPVSGPSPGCCARPESRGLRAREAGGKG</sequence>
<organism evidence="2 3">
    <name type="scientific">Streptomyces rameus</name>
    <dbReference type="NCBI Taxonomy" id="68261"/>
    <lineage>
        <taxon>Bacteria</taxon>
        <taxon>Bacillati</taxon>
        <taxon>Actinomycetota</taxon>
        <taxon>Actinomycetes</taxon>
        <taxon>Kitasatosporales</taxon>
        <taxon>Streptomycetaceae</taxon>
        <taxon>Streptomyces</taxon>
    </lineage>
</organism>
<gene>
    <name evidence="2" type="ORF">GCM10010521_46950</name>
</gene>
<dbReference type="EMBL" id="BAAAVM010000074">
    <property type="protein sequence ID" value="GAA3153741.1"/>
    <property type="molecule type" value="Genomic_DNA"/>
</dbReference>
<comment type="caution">
    <text evidence="2">The sequence shown here is derived from an EMBL/GenBank/DDBJ whole genome shotgun (WGS) entry which is preliminary data.</text>
</comment>
<protein>
    <submittedName>
        <fullName evidence="2">Uncharacterized protein</fullName>
    </submittedName>
</protein>
<proteinExistence type="predicted"/>
<keyword evidence="3" id="KW-1185">Reference proteome</keyword>
<evidence type="ECO:0000313" key="2">
    <source>
        <dbReference type="EMBL" id="GAA3153741.1"/>
    </source>
</evidence>
<evidence type="ECO:0000313" key="3">
    <source>
        <dbReference type="Proteomes" id="UP001500893"/>
    </source>
</evidence>
<dbReference type="Proteomes" id="UP001500893">
    <property type="component" value="Unassembled WGS sequence"/>
</dbReference>
<accession>A0ABP6NN60</accession>
<name>A0ABP6NN60_9ACTN</name>
<feature type="region of interest" description="Disordered" evidence="1">
    <location>
        <begin position="30"/>
        <end position="78"/>
    </location>
</feature>
<evidence type="ECO:0000256" key="1">
    <source>
        <dbReference type="SAM" id="MobiDB-lite"/>
    </source>
</evidence>
<feature type="compositionally biased region" description="Basic and acidic residues" evidence="1">
    <location>
        <begin position="64"/>
        <end position="78"/>
    </location>
</feature>
<reference evidence="3" key="1">
    <citation type="journal article" date="2019" name="Int. J. Syst. Evol. Microbiol.">
        <title>The Global Catalogue of Microorganisms (GCM) 10K type strain sequencing project: providing services to taxonomists for standard genome sequencing and annotation.</title>
        <authorList>
            <consortium name="The Broad Institute Genomics Platform"/>
            <consortium name="The Broad Institute Genome Sequencing Center for Infectious Disease"/>
            <person name="Wu L."/>
            <person name="Ma J."/>
        </authorList>
    </citation>
    <scope>NUCLEOTIDE SEQUENCE [LARGE SCALE GENOMIC DNA]</scope>
    <source>
        <strain evidence="3">JCM 11574</strain>
    </source>
</reference>
<feature type="compositionally biased region" description="Low complexity" evidence="1">
    <location>
        <begin position="30"/>
        <end position="41"/>
    </location>
</feature>